<reference evidence="3" key="1">
    <citation type="submission" date="2019-06" db="EMBL/GenBank/DDBJ databases">
        <authorList>
            <person name="Broberg M."/>
        </authorList>
    </citation>
    <scope>NUCLEOTIDE SEQUENCE [LARGE SCALE GENOMIC DNA]</scope>
</reference>
<dbReference type="Pfam" id="PF17784">
    <property type="entry name" value="Sulfotransfer_4"/>
    <property type="match status" value="1"/>
</dbReference>
<keyword evidence="3" id="KW-1185">Reference proteome</keyword>
<sequence>MEKSQTKARPQREMKVLAMGLPRTGSASLAEALEILGYDGVYHGVKAIDSPEDWRVFDRAADATFPVLPGYTGKGFTQEEWNELYAPYEATTDMASVFGTHLIKAYPDAKVVLTIRDFDKWFKSIDENVLQQLWSPAANFSVNVIEPILGSRAGPASRKMMLGLFQAKNVDEARSKAREAYDRHHREIQECVPADQLLLYRMGEGWGPLCEFLGRPVPDVEFPRVNEAAALKAKITEKAKRDMSSAALTLAPYVLGVGALGIAYLAARQYSG</sequence>
<name>A0A9N9UD26_9HYPO</name>
<accession>A0A9N9UD26</accession>
<keyword evidence="1" id="KW-0472">Membrane</keyword>
<proteinExistence type="predicted"/>
<evidence type="ECO:0000313" key="2">
    <source>
        <dbReference type="EMBL" id="CAG9982941.1"/>
    </source>
</evidence>
<dbReference type="InterPro" id="IPR040632">
    <property type="entry name" value="Sulfotransfer_4"/>
</dbReference>
<dbReference type="PANTHER" id="PTHR36978">
    <property type="entry name" value="P-LOOP CONTAINING NUCLEOTIDE TRIPHOSPHATE HYDROLASE"/>
    <property type="match status" value="1"/>
</dbReference>
<dbReference type="PANTHER" id="PTHR36978:SF4">
    <property type="entry name" value="P-LOOP CONTAINING NUCLEOSIDE TRIPHOSPHATE HYDROLASE PROTEIN"/>
    <property type="match status" value="1"/>
</dbReference>
<dbReference type="AlphaFoldDB" id="A0A9N9UD26"/>
<dbReference type="Gene3D" id="3.40.50.300">
    <property type="entry name" value="P-loop containing nucleotide triphosphate hydrolases"/>
    <property type="match status" value="1"/>
</dbReference>
<evidence type="ECO:0000256" key="1">
    <source>
        <dbReference type="SAM" id="Phobius"/>
    </source>
</evidence>
<keyword evidence="1" id="KW-1133">Transmembrane helix</keyword>
<protein>
    <submittedName>
        <fullName evidence="2">Uncharacterized protein</fullName>
    </submittedName>
</protein>
<dbReference type="InterPro" id="IPR027417">
    <property type="entry name" value="P-loop_NTPase"/>
</dbReference>
<evidence type="ECO:0000313" key="3">
    <source>
        <dbReference type="Proteomes" id="UP000754883"/>
    </source>
</evidence>
<dbReference type="Proteomes" id="UP000754883">
    <property type="component" value="Unassembled WGS sequence"/>
</dbReference>
<dbReference type="OrthoDB" id="408152at2759"/>
<feature type="transmembrane region" description="Helical" evidence="1">
    <location>
        <begin position="246"/>
        <end position="267"/>
    </location>
</feature>
<gene>
    <name evidence="2" type="ORF">CBYS24578_00011216</name>
</gene>
<organism evidence="2 3">
    <name type="scientific">Clonostachys byssicola</name>
    <dbReference type="NCBI Taxonomy" id="160290"/>
    <lineage>
        <taxon>Eukaryota</taxon>
        <taxon>Fungi</taxon>
        <taxon>Dikarya</taxon>
        <taxon>Ascomycota</taxon>
        <taxon>Pezizomycotina</taxon>
        <taxon>Sordariomycetes</taxon>
        <taxon>Hypocreomycetidae</taxon>
        <taxon>Hypocreales</taxon>
        <taxon>Bionectriaceae</taxon>
        <taxon>Clonostachys</taxon>
    </lineage>
</organism>
<dbReference type="SUPFAM" id="SSF52540">
    <property type="entry name" value="P-loop containing nucleoside triphosphate hydrolases"/>
    <property type="match status" value="1"/>
</dbReference>
<dbReference type="EMBL" id="CABFNO020001350">
    <property type="protein sequence ID" value="CAG9982941.1"/>
    <property type="molecule type" value="Genomic_DNA"/>
</dbReference>
<keyword evidence="1" id="KW-0812">Transmembrane</keyword>
<reference evidence="2 3" key="2">
    <citation type="submission" date="2021-10" db="EMBL/GenBank/DDBJ databases">
        <authorList>
            <person name="Piombo E."/>
        </authorList>
    </citation>
    <scope>NUCLEOTIDE SEQUENCE [LARGE SCALE GENOMIC DNA]</scope>
</reference>
<comment type="caution">
    <text evidence="2">The sequence shown here is derived from an EMBL/GenBank/DDBJ whole genome shotgun (WGS) entry which is preliminary data.</text>
</comment>